<dbReference type="GO" id="GO:0003964">
    <property type="term" value="F:RNA-directed DNA polymerase activity"/>
    <property type="evidence" value="ECO:0007669"/>
    <property type="project" value="UniProtKB-KW"/>
</dbReference>
<dbReference type="GO" id="GO:0008270">
    <property type="term" value="F:zinc ion binding"/>
    <property type="evidence" value="ECO:0007669"/>
    <property type="project" value="UniProtKB-KW"/>
</dbReference>
<keyword evidence="16" id="KW-0239">DNA-directed DNA polymerase</keyword>
<feature type="domain" description="Chromo" evidence="23">
    <location>
        <begin position="1844"/>
        <end position="1902"/>
    </location>
</feature>
<dbReference type="EC" id="2.7.7.49" evidence="3"/>
<keyword evidence="9" id="KW-0064">Aspartyl protease</keyword>
<dbReference type="GO" id="GO:0006508">
    <property type="term" value="P:proteolysis"/>
    <property type="evidence" value="ECO:0007669"/>
    <property type="project" value="UniProtKB-KW"/>
</dbReference>
<keyword evidence="10" id="KW-0255">Endonuclease</keyword>
<evidence type="ECO:0000256" key="17">
    <source>
        <dbReference type="ARBA" id="ARBA00023125"/>
    </source>
</evidence>
<evidence type="ECO:0000256" key="14">
    <source>
        <dbReference type="ARBA" id="ARBA00022908"/>
    </source>
</evidence>
<dbReference type="Gene3D" id="3.10.10.10">
    <property type="entry name" value="HIV Type 1 Reverse Transcriptase, subunit A, domain 1"/>
    <property type="match status" value="2"/>
</dbReference>
<dbReference type="InterPro" id="IPR050951">
    <property type="entry name" value="Retrovirus_Pol_polyprotein"/>
</dbReference>
<dbReference type="InterPro" id="IPR012337">
    <property type="entry name" value="RNaseH-like_sf"/>
</dbReference>
<dbReference type="PANTHER" id="PTHR37984">
    <property type="entry name" value="PROTEIN CBG26694"/>
    <property type="match status" value="1"/>
</dbReference>
<dbReference type="SUPFAM" id="SSF57756">
    <property type="entry name" value="Retrovirus zinc finger-like domains"/>
    <property type="match status" value="1"/>
</dbReference>
<dbReference type="GO" id="GO:0005634">
    <property type="term" value="C:nucleus"/>
    <property type="evidence" value="ECO:0007669"/>
    <property type="project" value="UniProtKB-ARBA"/>
</dbReference>
<keyword evidence="17" id="KW-0238">DNA-binding</keyword>
<dbReference type="CDD" id="cd09274">
    <property type="entry name" value="RNase_HI_RT_Ty3"/>
    <property type="match status" value="1"/>
</dbReference>
<evidence type="ECO:0000256" key="20">
    <source>
        <dbReference type="PROSITE-ProRule" id="PRU00047"/>
    </source>
</evidence>
<dbReference type="CDD" id="cd00303">
    <property type="entry name" value="retropepsin_like"/>
    <property type="match status" value="1"/>
</dbReference>
<evidence type="ECO:0000256" key="5">
    <source>
        <dbReference type="ARBA" id="ARBA00022679"/>
    </source>
</evidence>
<dbReference type="GO" id="GO:0003677">
    <property type="term" value="F:DNA binding"/>
    <property type="evidence" value="ECO:0007669"/>
    <property type="project" value="UniProtKB-KW"/>
</dbReference>
<dbReference type="Pfam" id="PF17917">
    <property type="entry name" value="RT_RNaseH"/>
    <property type="match status" value="1"/>
</dbReference>
<dbReference type="Gene3D" id="3.30.70.270">
    <property type="match status" value="2"/>
</dbReference>
<evidence type="ECO:0000256" key="1">
    <source>
        <dbReference type="ARBA" id="ARBA00004173"/>
    </source>
</evidence>
<dbReference type="GO" id="GO:0005739">
    <property type="term" value="C:mitochondrion"/>
    <property type="evidence" value="ECO:0007669"/>
    <property type="project" value="UniProtKB-SubCell"/>
</dbReference>
<evidence type="ECO:0000256" key="9">
    <source>
        <dbReference type="ARBA" id="ARBA00022750"/>
    </source>
</evidence>
<accession>Q2HHU5</accession>
<evidence type="ECO:0000256" key="13">
    <source>
        <dbReference type="ARBA" id="ARBA00022884"/>
    </source>
</evidence>
<proteinExistence type="predicted"/>
<dbReference type="SUPFAM" id="SSF53098">
    <property type="entry name" value="Ribonuclease H-like"/>
    <property type="match status" value="1"/>
</dbReference>
<keyword evidence="20" id="KW-0863">Zinc-finger</keyword>
<dbReference type="Pfam" id="PF17921">
    <property type="entry name" value="Integrase_H2C2"/>
    <property type="match status" value="1"/>
</dbReference>
<evidence type="ECO:0000313" key="26">
    <source>
        <dbReference type="EMBL" id="EAQ91974.1"/>
    </source>
</evidence>
<dbReference type="SMART" id="SM00343">
    <property type="entry name" value="ZnF_C2HC"/>
    <property type="match status" value="1"/>
</dbReference>
<dbReference type="InterPro" id="IPR043128">
    <property type="entry name" value="Rev_trsase/Diguanyl_cyclase"/>
</dbReference>
<dbReference type="Gene3D" id="3.30.420.10">
    <property type="entry name" value="Ribonuclease H-like superfamily/Ribonuclease H"/>
    <property type="match status" value="1"/>
</dbReference>
<feature type="compositionally biased region" description="Low complexity" evidence="22">
    <location>
        <begin position="467"/>
        <end position="481"/>
    </location>
</feature>
<evidence type="ECO:0000256" key="19">
    <source>
        <dbReference type="ARBA" id="ARBA00023172"/>
    </source>
</evidence>
<evidence type="ECO:0000256" key="4">
    <source>
        <dbReference type="ARBA" id="ARBA00022670"/>
    </source>
</evidence>
<comment type="subcellular location">
    <subcellularLocation>
        <location evidence="1">Mitochondrion</location>
    </subcellularLocation>
</comment>
<feature type="coiled-coil region" evidence="21">
    <location>
        <begin position="76"/>
        <end position="131"/>
    </location>
</feature>
<organism evidence="26 27">
    <name type="scientific">Chaetomium globosum (strain ATCC 6205 / CBS 148.51 / DSM 1962 / NBRC 6347 / NRRL 1970)</name>
    <name type="common">Soil fungus</name>
    <dbReference type="NCBI Taxonomy" id="306901"/>
    <lineage>
        <taxon>Eukaryota</taxon>
        <taxon>Fungi</taxon>
        <taxon>Dikarya</taxon>
        <taxon>Ascomycota</taxon>
        <taxon>Pezizomycotina</taxon>
        <taxon>Sordariomycetes</taxon>
        <taxon>Sordariomycetidae</taxon>
        <taxon>Sordariales</taxon>
        <taxon>Chaetomiaceae</taxon>
        <taxon>Chaetomium</taxon>
    </lineage>
</organism>
<gene>
    <name evidence="26" type="ORF">CHGG_00209</name>
</gene>
<dbReference type="Gene3D" id="4.10.60.10">
    <property type="entry name" value="Zinc finger, CCHC-type"/>
    <property type="match status" value="1"/>
</dbReference>
<keyword evidence="27" id="KW-1185">Reference proteome</keyword>
<evidence type="ECO:0000256" key="7">
    <source>
        <dbReference type="ARBA" id="ARBA00022722"/>
    </source>
</evidence>
<keyword evidence="12" id="KW-0460">Magnesium</keyword>
<comment type="subunit">
    <text evidence="2">Component of the NuA4 histone acetyltransferase complex.</text>
</comment>
<keyword evidence="11" id="KW-0378">Hydrolase</keyword>
<evidence type="ECO:0000259" key="24">
    <source>
        <dbReference type="PROSITE" id="PS50158"/>
    </source>
</evidence>
<evidence type="ECO:0000256" key="16">
    <source>
        <dbReference type="ARBA" id="ARBA00022932"/>
    </source>
</evidence>
<dbReference type="InterPro" id="IPR001584">
    <property type="entry name" value="Integrase_cat-core"/>
</dbReference>
<dbReference type="InterPro" id="IPR016197">
    <property type="entry name" value="Chromo-like_dom_sf"/>
</dbReference>
<evidence type="ECO:0000259" key="23">
    <source>
        <dbReference type="PROSITE" id="PS50013"/>
    </source>
</evidence>
<keyword evidence="21" id="KW-0175">Coiled coil</keyword>
<dbReference type="InterPro" id="IPR036397">
    <property type="entry name" value="RNaseH_sf"/>
</dbReference>
<dbReference type="VEuPathDB" id="FungiDB:CHGG_00209"/>
<feature type="region of interest" description="Disordered" evidence="22">
    <location>
        <begin position="396"/>
        <end position="436"/>
    </location>
</feature>
<feature type="region of interest" description="Disordered" evidence="22">
    <location>
        <begin position="467"/>
        <end position="500"/>
    </location>
</feature>
<dbReference type="GO" id="GO:0003723">
    <property type="term" value="F:RNA binding"/>
    <property type="evidence" value="ECO:0007669"/>
    <property type="project" value="UniProtKB-KW"/>
</dbReference>
<dbReference type="HOGENOM" id="CLU_000384_38_3_1"/>
<dbReference type="InterPro" id="IPR001878">
    <property type="entry name" value="Znf_CCHC"/>
</dbReference>
<evidence type="ECO:0000313" key="27">
    <source>
        <dbReference type="Proteomes" id="UP000001056"/>
    </source>
</evidence>
<feature type="compositionally biased region" description="Basic and acidic residues" evidence="22">
    <location>
        <begin position="1907"/>
        <end position="1918"/>
    </location>
</feature>
<dbReference type="FunFam" id="3.30.70.270:FF:000003">
    <property type="entry name" value="Transposon Ty3-G Gag-Pol polyprotein"/>
    <property type="match status" value="1"/>
</dbReference>
<dbReference type="InParanoid" id="Q2HHU5"/>
<feature type="compositionally biased region" description="Gly residues" evidence="22">
    <location>
        <begin position="484"/>
        <end position="500"/>
    </location>
</feature>
<feature type="domain" description="Integrase catalytic" evidence="25">
    <location>
        <begin position="1517"/>
        <end position="1679"/>
    </location>
</feature>
<keyword evidence="5" id="KW-0808">Transferase</keyword>
<dbReference type="InterPro" id="IPR043502">
    <property type="entry name" value="DNA/RNA_pol_sf"/>
</dbReference>
<keyword evidence="8" id="KW-0479">Metal-binding</keyword>
<dbReference type="PANTHER" id="PTHR37984:SF5">
    <property type="entry name" value="PROTEIN NYNRIN-LIKE"/>
    <property type="match status" value="1"/>
</dbReference>
<dbReference type="GeneID" id="4387503"/>
<dbReference type="GO" id="GO:0015074">
    <property type="term" value="P:DNA integration"/>
    <property type="evidence" value="ECO:0007669"/>
    <property type="project" value="UniProtKB-KW"/>
</dbReference>
<keyword evidence="7" id="KW-0540">Nuclease</keyword>
<dbReference type="Pfam" id="PF00098">
    <property type="entry name" value="zf-CCHC"/>
    <property type="match status" value="1"/>
</dbReference>
<feature type="region of interest" description="Disordered" evidence="22">
    <location>
        <begin position="340"/>
        <end position="370"/>
    </location>
</feature>
<evidence type="ECO:0000256" key="2">
    <source>
        <dbReference type="ARBA" id="ARBA00011353"/>
    </source>
</evidence>
<keyword evidence="15" id="KW-0695">RNA-directed DNA polymerase</keyword>
<dbReference type="PROSITE" id="PS50013">
    <property type="entry name" value="CHROMO_2"/>
    <property type="match status" value="1"/>
</dbReference>
<name>Q2HHU5_CHAGB</name>
<dbReference type="InterPro" id="IPR041373">
    <property type="entry name" value="RT_RNaseH"/>
</dbReference>
<dbReference type="GO" id="GO:0006310">
    <property type="term" value="P:DNA recombination"/>
    <property type="evidence" value="ECO:0007669"/>
    <property type="project" value="UniProtKB-KW"/>
</dbReference>
<dbReference type="Pfam" id="PF00078">
    <property type="entry name" value="RVT_1"/>
    <property type="match status" value="1"/>
</dbReference>
<dbReference type="InterPro" id="IPR000477">
    <property type="entry name" value="RT_dom"/>
</dbReference>
<dbReference type="Pfam" id="PF24626">
    <property type="entry name" value="SH3_Tf2-1"/>
    <property type="match status" value="1"/>
</dbReference>
<keyword evidence="13" id="KW-0694">RNA-binding</keyword>
<keyword evidence="4" id="KW-0645">Protease</keyword>
<dbReference type="OrthoDB" id="4729352at2759"/>
<dbReference type="PROSITE" id="PS50994">
    <property type="entry name" value="INTEGRASE"/>
    <property type="match status" value="1"/>
</dbReference>
<evidence type="ECO:0000256" key="6">
    <source>
        <dbReference type="ARBA" id="ARBA00022695"/>
    </source>
</evidence>
<dbReference type="SUPFAM" id="SSF54160">
    <property type="entry name" value="Chromo domain-like"/>
    <property type="match status" value="1"/>
</dbReference>
<reference evidence="27" key="1">
    <citation type="journal article" date="2015" name="Genome Announc.">
        <title>Draft genome sequence of the cellulolytic fungus Chaetomium globosum.</title>
        <authorList>
            <person name="Cuomo C.A."/>
            <person name="Untereiner W.A."/>
            <person name="Ma L.-J."/>
            <person name="Grabherr M."/>
            <person name="Birren B.W."/>
        </authorList>
    </citation>
    <scope>NUCLEOTIDE SEQUENCE [LARGE SCALE GENOMIC DNA]</scope>
    <source>
        <strain evidence="27">ATCC 6205 / CBS 148.51 / DSM 1962 / NBRC 6347 / NRRL 1970</strain>
    </source>
</reference>
<dbReference type="RefSeq" id="XP_001219430.1">
    <property type="nucleotide sequence ID" value="XM_001219429.1"/>
</dbReference>
<dbReference type="InterPro" id="IPR056924">
    <property type="entry name" value="SH3_Tf2-1"/>
</dbReference>
<dbReference type="eggNOG" id="KOG0017">
    <property type="taxonomic scope" value="Eukaryota"/>
</dbReference>
<dbReference type="SUPFAM" id="SSF56672">
    <property type="entry name" value="DNA/RNA polymerases"/>
    <property type="match status" value="1"/>
</dbReference>
<keyword evidence="19" id="KW-0233">DNA recombination</keyword>
<dbReference type="GO" id="GO:0004190">
    <property type="term" value="F:aspartic-type endopeptidase activity"/>
    <property type="evidence" value="ECO:0007669"/>
    <property type="project" value="UniProtKB-KW"/>
</dbReference>
<dbReference type="CDD" id="cd01647">
    <property type="entry name" value="RT_LTR"/>
    <property type="match status" value="1"/>
</dbReference>
<dbReference type="InterPro" id="IPR021109">
    <property type="entry name" value="Peptidase_aspartic_dom_sf"/>
</dbReference>
<dbReference type="FunFam" id="3.30.70.270:FF:000020">
    <property type="entry name" value="Transposon Tf2-6 polyprotein-like Protein"/>
    <property type="match status" value="1"/>
</dbReference>
<dbReference type="GO" id="GO:0003887">
    <property type="term" value="F:DNA-directed DNA polymerase activity"/>
    <property type="evidence" value="ECO:0007669"/>
    <property type="project" value="UniProtKB-KW"/>
</dbReference>
<evidence type="ECO:0000256" key="15">
    <source>
        <dbReference type="ARBA" id="ARBA00022918"/>
    </source>
</evidence>
<dbReference type="InterPro" id="IPR036875">
    <property type="entry name" value="Znf_CCHC_sf"/>
</dbReference>
<dbReference type="GO" id="GO:0006338">
    <property type="term" value="P:chromatin remodeling"/>
    <property type="evidence" value="ECO:0007669"/>
    <property type="project" value="UniProtKB-ARBA"/>
</dbReference>
<keyword evidence="6" id="KW-0548">Nucleotidyltransferase</keyword>
<evidence type="ECO:0000256" key="8">
    <source>
        <dbReference type="ARBA" id="ARBA00022723"/>
    </source>
</evidence>
<dbReference type="GO" id="GO:0004519">
    <property type="term" value="F:endonuclease activity"/>
    <property type="evidence" value="ECO:0007669"/>
    <property type="project" value="UniProtKB-KW"/>
</dbReference>
<feature type="domain" description="CCHC-type" evidence="24">
    <location>
        <begin position="388"/>
        <end position="403"/>
    </location>
</feature>
<evidence type="ECO:0000256" key="11">
    <source>
        <dbReference type="ARBA" id="ARBA00022801"/>
    </source>
</evidence>
<dbReference type="PROSITE" id="PS50158">
    <property type="entry name" value="ZF_CCHC"/>
    <property type="match status" value="1"/>
</dbReference>
<dbReference type="SMART" id="SM00298">
    <property type="entry name" value="CHROMO"/>
    <property type="match status" value="1"/>
</dbReference>
<feature type="compositionally biased region" description="Basic and acidic residues" evidence="22">
    <location>
        <begin position="350"/>
        <end position="362"/>
    </location>
</feature>
<dbReference type="InterPro" id="IPR000953">
    <property type="entry name" value="Chromo/chromo_shadow_dom"/>
</dbReference>
<evidence type="ECO:0000256" key="12">
    <source>
        <dbReference type="ARBA" id="ARBA00022842"/>
    </source>
</evidence>
<evidence type="ECO:0000256" key="21">
    <source>
        <dbReference type="SAM" id="Coils"/>
    </source>
</evidence>
<dbReference type="Gene3D" id="2.40.70.10">
    <property type="entry name" value="Acid Proteases"/>
    <property type="match status" value="1"/>
</dbReference>
<keyword evidence="14" id="KW-0229">DNA integration</keyword>
<feature type="compositionally biased region" description="Gly residues" evidence="22">
    <location>
        <begin position="410"/>
        <end position="436"/>
    </location>
</feature>
<evidence type="ECO:0000256" key="22">
    <source>
        <dbReference type="SAM" id="MobiDB-lite"/>
    </source>
</evidence>
<feature type="region of interest" description="Disordered" evidence="22">
    <location>
        <begin position="761"/>
        <end position="799"/>
    </location>
</feature>
<protein>
    <recommendedName>
        <fullName evidence="3">RNA-directed DNA polymerase</fullName>
        <ecNumber evidence="3">2.7.7.49</ecNumber>
    </recommendedName>
</protein>
<dbReference type="Gene3D" id="1.10.340.70">
    <property type="match status" value="1"/>
</dbReference>
<feature type="region of interest" description="Disordered" evidence="22">
    <location>
        <begin position="1805"/>
        <end position="1824"/>
    </location>
</feature>
<dbReference type="InterPro" id="IPR041588">
    <property type="entry name" value="Integrase_H2C2"/>
</dbReference>
<dbReference type="Proteomes" id="UP000001056">
    <property type="component" value="Unassembled WGS sequence"/>
</dbReference>
<sequence length="1941" mass="220126">MDTPMDIRQSLAEAFAKNQNTQRLSHFFQTCEYPVVLEKALQVAGDTQPSALAFMSIMEDMLKVKEMKEEEMKQHMGQLNERIGNQKETIENMQREGNAVAERADRLAAENVGLIDELQQTTEKYRGLQERVRLRAADTEDDTTWKDISLPHPATFNGEETNTSKRTVQFNTWSNSITTRWYMRSNEFKTELQKILYAKSMLSGMAYASVMNGVTNVLRNPTDDTTWQWKTGQDFITALSKKYATHDIVADAENKLTDLVQKDKYVVFSDFLTEFANLTDICEWDEATKVREFKNKLSQRLRDALVVQVNQPQRDDWAGWVELAQKLAVNLEGEAYRRKLQGYGSGGNGNDDRGAKKDKGPDAMDVDGMKVYGMTEQEKRRRISQGLCFRCGQHGHISSRCPSKGDNNSRGGGNNGGNGGGRGGNQQGRGNYQGGNYQGGNDGYQCYDNGGYNGGYQANNQQSYANQNQGQYNQGQGQNRADGNRGGGYGGNQQRPRGGGARVRFMDQELANRRQYQDVSTPGFVVGEVPDNTNTDYSACALGSSDKSILLSSYLVTDERKIECVALVDSGCTGMGFVDFAFATRNRLPMTRLRRKKPLYLANGELSTWIEFDTMLQLWVGDHRETISLFVTTLAQDNPVILGFPWLAKHDPQIHWSTLQLDFANCGEQCFGRRRFHTTVEDAEEDGDDTVVEDTRTIDEIAPEDITTDDDKAPEALASAKGNAKRRRIRQWRRVLARREAIGPSGPRWTFAPPEYRAILIDNRTPKSPQPIDVRAGSRRPPAKPQRSRPTAAPPPRGKVDWEDLSLLGAPNFLMLCGQQGVTVMRTSMAELERAVEQEPNIHLPALPEAFFKDVLSGACTPEQAKATLPAEFHDFVDALNDDEALKKITEEDTRKFFDKSNQQSLSLEEVRQRLPATFQDLAEAFLARDADVLPPHRSYDHRIELIPGNKVPYSKNRPLSPMELRVLKRWLDDNLAKGFIRPSKSSAASPILLAQKPGGGIRICVDYRGINNHSTACGWQEGCEWLTAFITRFGLYESLVTPFGLQGAPATFQNYVNDTLYDILDDYATAYLDDIVIYSGTLEEHTKHVREVLKRLIDAGLQIDISKCEFYTKKTRYLGLIITPGGIEMDPEKVKAVAEWDAPTTRRQLQRFLGFANFYRRFIRNFAGEAKPLYELTKRTVDWNWTPQCEEAFQRLKRCFVTAPALRIYDWEKPAVVEVDASDWSAGGTLLQEGDDGELYPVAYFSAKHSAAECNYDIYDKELLAVIKALEEWRPELEGASQTFKIITDHKNLQTFTTTKQLSPRHMRWSEFLSRFNFQIVYRPGTANARADALSRKPEDMPKDVKDDRLKNRKRPLIKLENFDPETFDDLKLLTLDTSRHVDDVIADSYSKSSFMTKVVDTLRQRVARAWPTEVKQRLRIPFAECRLVGDRVYYRDRLMVDPDDAELHLQLIHRMHASAPGGHPGRTKTIDLMSRAYWWPGMTVATRAFTDACKLCDTTKTPRTKPAGFLKPLPLPLAPWRDISVDYITPLPACVRHGKEYKHVVVVVDRLTKMRHFIATVTLEADELAERFIEKVYSLHGLPETIVSDRGTQFVSAFWRALSARLAVTLRPSSAFHPQTNGQTERINAELEQYLRLYIDWAQDDWVDWLPLAEFAGNNMISETTGVSPFFANYGFNPRMGVEPTKPPPPNISESQRREFFRASEIADRFKAILDMVTALARQAQNRYEENANRHREDAPRYRVGDKVFLDMQNYETGRPMAKLAPRFEGPFEVTKASSHAVTLKLPANMKIFPTFHVSRVRPHRKEGKEGLPGQEEAEGHVRANEGRVVTRTDEGDDVVEWRFERILDYGKASNGRWQYFVKWLGHDQPTWQPATDLRGCDDQIWEFHDAHPELPGPPQWVPKKGKEKETEDTAKRGAGAGASRTTRASARAREGLSS</sequence>
<keyword evidence="18" id="KW-0496">Mitochondrion</keyword>
<evidence type="ECO:0000259" key="25">
    <source>
        <dbReference type="PROSITE" id="PS50994"/>
    </source>
</evidence>
<keyword evidence="20" id="KW-0862">Zinc</keyword>
<evidence type="ECO:0000256" key="3">
    <source>
        <dbReference type="ARBA" id="ARBA00012493"/>
    </source>
</evidence>
<feature type="region of interest" description="Disordered" evidence="22">
    <location>
        <begin position="1894"/>
        <end position="1941"/>
    </location>
</feature>
<evidence type="ECO:0000256" key="10">
    <source>
        <dbReference type="ARBA" id="ARBA00022759"/>
    </source>
</evidence>
<dbReference type="EMBL" id="CH408029">
    <property type="protein sequence ID" value="EAQ91974.1"/>
    <property type="molecule type" value="Genomic_DNA"/>
</dbReference>
<evidence type="ECO:0000256" key="18">
    <source>
        <dbReference type="ARBA" id="ARBA00023128"/>
    </source>
</evidence>
<dbReference type="Gene3D" id="2.40.50.40">
    <property type="match status" value="1"/>
</dbReference>